<dbReference type="Proteomes" id="UP000246351">
    <property type="component" value="Unassembled WGS sequence"/>
</dbReference>
<dbReference type="InterPro" id="IPR036390">
    <property type="entry name" value="WH_DNA-bd_sf"/>
</dbReference>
<reference evidence="1 2" key="1">
    <citation type="journal article" date="2018" name="Vet. Microbiol.">
        <title>Clonal diversity and geographic distribution of methicillin-resistant Staphylococcus pseudintermedius from Australian animals: Discovery of novel sequence types.</title>
        <authorList>
            <person name="Worthing K.A."/>
            <person name="Abraham S."/>
            <person name="Coombs G.W."/>
            <person name="Pang S."/>
            <person name="Saputra S."/>
            <person name="Jordan D."/>
            <person name="Trott D.J."/>
            <person name="Norris J.M."/>
        </authorList>
    </citation>
    <scope>NUCLEOTIDE SEQUENCE [LARGE SCALE GENOMIC DNA]</scope>
    <source>
        <strain evidence="1 2">ST71 3</strain>
    </source>
</reference>
<evidence type="ECO:0000313" key="2">
    <source>
        <dbReference type="Proteomes" id="UP000246351"/>
    </source>
</evidence>
<proteinExistence type="predicted"/>
<dbReference type="InterPro" id="IPR036388">
    <property type="entry name" value="WH-like_DNA-bd_sf"/>
</dbReference>
<feature type="non-terminal residue" evidence="1">
    <location>
        <position position="1"/>
    </location>
</feature>
<dbReference type="EMBL" id="QEIV01001430">
    <property type="protein sequence ID" value="PWZ96446.1"/>
    <property type="molecule type" value="Genomic_DNA"/>
</dbReference>
<dbReference type="SUPFAM" id="SSF46785">
    <property type="entry name" value="Winged helix' DNA-binding domain"/>
    <property type="match status" value="1"/>
</dbReference>
<gene>
    <name evidence="1" type="ORF">DD924_13900</name>
</gene>
<name>A0A317Z599_STAPS</name>
<sequence>AAGSKIMDVWFYTFTTPNVTVKYAAKSLNMSENTARMHLNTLVELGLIEISQ</sequence>
<accession>A0A317Z599</accession>
<dbReference type="Gene3D" id="1.10.10.10">
    <property type="entry name" value="Winged helix-like DNA-binding domain superfamily/Winged helix DNA-binding domain"/>
    <property type="match status" value="1"/>
</dbReference>
<dbReference type="AlphaFoldDB" id="A0A317Z599"/>
<protein>
    <submittedName>
        <fullName evidence="1">Fic family protein</fullName>
    </submittedName>
</protein>
<organism evidence="1 2">
    <name type="scientific">Staphylococcus pseudintermedius</name>
    <dbReference type="NCBI Taxonomy" id="283734"/>
    <lineage>
        <taxon>Bacteria</taxon>
        <taxon>Bacillati</taxon>
        <taxon>Bacillota</taxon>
        <taxon>Bacilli</taxon>
        <taxon>Bacillales</taxon>
        <taxon>Staphylococcaceae</taxon>
        <taxon>Staphylococcus</taxon>
        <taxon>Staphylococcus intermedius group</taxon>
    </lineage>
</organism>
<evidence type="ECO:0000313" key="1">
    <source>
        <dbReference type="EMBL" id="PWZ96446.1"/>
    </source>
</evidence>
<comment type="caution">
    <text evidence="1">The sequence shown here is derived from an EMBL/GenBank/DDBJ whole genome shotgun (WGS) entry which is preliminary data.</text>
</comment>